<name>A0A2N9GQA9_FAGSY</name>
<evidence type="ECO:0000313" key="2">
    <source>
        <dbReference type="EMBL" id="SPD01570.1"/>
    </source>
</evidence>
<dbReference type="PANTHER" id="PTHR31672:SF13">
    <property type="entry name" value="F-BOX PROTEIN CPR30-LIKE"/>
    <property type="match status" value="1"/>
</dbReference>
<proteinExistence type="predicted"/>
<accession>A0A2N9GQA9</accession>
<reference evidence="2" key="1">
    <citation type="submission" date="2018-02" db="EMBL/GenBank/DDBJ databases">
        <authorList>
            <person name="Cohen D.B."/>
            <person name="Kent A.D."/>
        </authorList>
    </citation>
    <scope>NUCLEOTIDE SEQUENCE</scope>
</reference>
<dbReference type="EMBL" id="OIVN01002215">
    <property type="protein sequence ID" value="SPD01570.1"/>
    <property type="molecule type" value="Genomic_DNA"/>
</dbReference>
<dbReference type="InterPro" id="IPR006527">
    <property type="entry name" value="F-box-assoc_dom_typ1"/>
</dbReference>
<gene>
    <name evidence="2" type="ORF">FSB_LOCUS29452</name>
</gene>
<evidence type="ECO:0000259" key="1">
    <source>
        <dbReference type="Pfam" id="PF07734"/>
    </source>
</evidence>
<dbReference type="InterPro" id="IPR017451">
    <property type="entry name" value="F-box-assoc_interact_dom"/>
</dbReference>
<dbReference type="AlphaFoldDB" id="A0A2N9GQA9"/>
<feature type="domain" description="F-box associated beta-propeller type 1" evidence="1">
    <location>
        <begin position="2"/>
        <end position="233"/>
    </location>
</feature>
<sequence>MVCIASDNEDYIEILYLWNPSIRKLKMLAATPLTRRFASLTHGLAYHSQNNDFKILRLVCYGENEPTVEAEVYTLSTDSWRKVVLSEPDIGSIEEMLQSPFLFFNGALHNLAYYGDQCFILSFDVNDERFWKIMLPQNYYVGFTPDVERLEVFKGLLALIAFGTDLNGIGKCHIWVMREYGVVESWTKKSVSMDWVHNIYGCTNNGELLIQNATGLVLFDPESLNENVLAIEGVNLVDYTANSMESLVLLNDVSSVNDD</sequence>
<protein>
    <recommendedName>
        <fullName evidence="1">F-box associated beta-propeller type 1 domain-containing protein</fullName>
    </recommendedName>
</protein>
<dbReference type="PANTHER" id="PTHR31672">
    <property type="entry name" value="BNACNNG10540D PROTEIN"/>
    <property type="match status" value="1"/>
</dbReference>
<dbReference type="InterPro" id="IPR050796">
    <property type="entry name" value="SCF_F-box_component"/>
</dbReference>
<dbReference type="NCBIfam" id="TIGR01640">
    <property type="entry name" value="F_box_assoc_1"/>
    <property type="match status" value="1"/>
</dbReference>
<organism evidence="2">
    <name type="scientific">Fagus sylvatica</name>
    <name type="common">Beechnut</name>
    <dbReference type="NCBI Taxonomy" id="28930"/>
    <lineage>
        <taxon>Eukaryota</taxon>
        <taxon>Viridiplantae</taxon>
        <taxon>Streptophyta</taxon>
        <taxon>Embryophyta</taxon>
        <taxon>Tracheophyta</taxon>
        <taxon>Spermatophyta</taxon>
        <taxon>Magnoliopsida</taxon>
        <taxon>eudicotyledons</taxon>
        <taxon>Gunneridae</taxon>
        <taxon>Pentapetalae</taxon>
        <taxon>rosids</taxon>
        <taxon>fabids</taxon>
        <taxon>Fagales</taxon>
        <taxon>Fagaceae</taxon>
        <taxon>Fagus</taxon>
    </lineage>
</organism>
<dbReference type="Pfam" id="PF07734">
    <property type="entry name" value="FBA_1"/>
    <property type="match status" value="1"/>
</dbReference>